<dbReference type="RefSeq" id="WP_235053040.1">
    <property type="nucleotide sequence ID" value="NZ_JAKFHA010000008.1"/>
</dbReference>
<evidence type="ECO:0000256" key="2">
    <source>
        <dbReference type="ARBA" id="ARBA00022857"/>
    </source>
</evidence>
<dbReference type="Proteomes" id="UP001165378">
    <property type="component" value="Unassembled WGS sequence"/>
</dbReference>
<evidence type="ECO:0000259" key="4">
    <source>
        <dbReference type="Pfam" id="PF05368"/>
    </source>
</evidence>
<keyword evidence="6" id="KW-1185">Reference proteome</keyword>
<dbReference type="AlphaFoldDB" id="A0AA41Q157"/>
<accession>A0AA41Q157</accession>
<proteinExistence type="inferred from homology"/>
<comment type="caution">
    <text evidence="5">The sequence shown here is derived from an EMBL/GenBank/DDBJ whole genome shotgun (WGS) entry which is preliminary data.</text>
</comment>
<sequence>MTPAKTTTPDAVRSADRPPHRHLVFGASGAQGGAVVRHLLSQGAEIRGFGRKARRGADFGLGAGAASYTHVSGDLEDAVAVKAAFAGVTHASVVLPMVYVPSQVARYVRNIIDGAAAAGVERLVFNTANRVPGTSTGIGAFETRRSAAEALLASPVPTVVLRPPLYLENLCAPWVAAQIVGGGGSRPSGVLRYPLPADVPVAWLGHGDLAAATVAALTRDGLAGRTIDLGGPDTVTGRELAAALGAELGHEVAYEAQDPSEFEAALAPVLGDAAAAEVAATYRWAARDAGLFAADAGALRESLGVRLTPLRSWIAAQPWHALAAGASR</sequence>
<feature type="domain" description="NmrA-like" evidence="4">
    <location>
        <begin position="23"/>
        <end position="284"/>
    </location>
</feature>
<dbReference type="InterPro" id="IPR051164">
    <property type="entry name" value="NmrA-like_oxidored"/>
</dbReference>
<dbReference type="PANTHER" id="PTHR42748">
    <property type="entry name" value="NITROGEN METABOLITE REPRESSION PROTEIN NMRA FAMILY MEMBER"/>
    <property type="match status" value="1"/>
</dbReference>
<dbReference type="Gene3D" id="3.40.50.720">
    <property type="entry name" value="NAD(P)-binding Rossmann-like Domain"/>
    <property type="match status" value="1"/>
</dbReference>
<keyword evidence="2" id="KW-0521">NADP</keyword>
<dbReference type="InterPro" id="IPR036291">
    <property type="entry name" value="NAD(P)-bd_dom_sf"/>
</dbReference>
<dbReference type="Pfam" id="PF05368">
    <property type="entry name" value="NmrA"/>
    <property type="match status" value="1"/>
</dbReference>
<dbReference type="EMBL" id="JAKFHA010000008">
    <property type="protein sequence ID" value="MCF2528876.1"/>
    <property type="molecule type" value="Genomic_DNA"/>
</dbReference>
<organism evidence="5 6">
    <name type="scientific">Yinghuangia soli</name>
    <dbReference type="NCBI Taxonomy" id="2908204"/>
    <lineage>
        <taxon>Bacteria</taxon>
        <taxon>Bacillati</taxon>
        <taxon>Actinomycetota</taxon>
        <taxon>Actinomycetes</taxon>
        <taxon>Kitasatosporales</taxon>
        <taxon>Streptomycetaceae</taxon>
        <taxon>Yinghuangia</taxon>
    </lineage>
</organism>
<reference evidence="5" key="1">
    <citation type="submission" date="2022-01" db="EMBL/GenBank/DDBJ databases">
        <title>Genome-Based Taxonomic Classification of the Phylum Actinobacteria.</title>
        <authorList>
            <person name="Gao Y."/>
        </authorList>
    </citation>
    <scope>NUCLEOTIDE SEQUENCE</scope>
    <source>
        <strain evidence="5">KLBMP 8922</strain>
    </source>
</reference>
<gene>
    <name evidence="5" type="ORF">LZ495_16855</name>
</gene>
<evidence type="ECO:0000256" key="3">
    <source>
        <dbReference type="SAM" id="MobiDB-lite"/>
    </source>
</evidence>
<evidence type="ECO:0000313" key="6">
    <source>
        <dbReference type="Proteomes" id="UP001165378"/>
    </source>
</evidence>
<feature type="region of interest" description="Disordered" evidence="3">
    <location>
        <begin position="1"/>
        <end position="20"/>
    </location>
</feature>
<dbReference type="SUPFAM" id="SSF51735">
    <property type="entry name" value="NAD(P)-binding Rossmann-fold domains"/>
    <property type="match status" value="1"/>
</dbReference>
<dbReference type="PANTHER" id="PTHR42748:SF7">
    <property type="entry name" value="NMRA LIKE REDOX SENSOR 1-RELATED"/>
    <property type="match status" value="1"/>
</dbReference>
<protein>
    <submittedName>
        <fullName evidence="5">NmrA family NAD(P)-binding protein</fullName>
    </submittedName>
</protein>
<evidence type="ECO:0000313" key="5">
    <source>
        <dbReference type="EMBL" id="MCF2528876.1"/>
    </source>
</evidence>
<comment type="similarity">
    <text evidence="1">Belongs to the NmrA-type oxidoreductase family.</text>
</comment>
<evidence type="ECO:0000256" key="1">
    <source>
        <dbReference type="ARBA" id="ARBA00006328"/>
    </source>
</evidence>
<dbReference type="InterPro" id="IPR008030">
    <property type="entry name" value="NmrA-like"/>
</dbReference>
<name>A0AA41Q157_9ACTN</name>